<dbReference type="GeneID" id="92872713"/>
<proteinExistence type="predicted"/>
<dbReference type="InterPro" id="IPR025154">
    <property type="entry name" value="Put_metallopeptidase_dom"/>
</dbReference>
<dbReference type="eggNOG" id="COG3864">
    <property type="taxonomic scope" value="Bacteria"/>
</dbReference>
<evidence type="ECO:0000259" key="2">
    <source>
        <dbReference type="Pfam" id="PF13203"/>
    </source>
</evidence>
<keyword evidence="1" id="KW-0812">Transmembrane</keyword>
<dbReference type="PATRIC" id="fig|749927.5.peg.5173"/>
<dbReference type="EMBL" id="CP002000">
    <property type="protein sequence ID" value="ADJ46766.1"/>
    <property type="molecule type" value="Genomic_DNA"/>
</dbReference>
<name>A0A0H3D811_AMYMU</name>
<dbReference type="OrthoDB" id="9761650at2"/>
<keyword evidence="1" id="KW-1133">Transmembrane helix</keyword>
<organism evidence="3 4">
    <name type="scientific">Amycolatopsis mediterranei (strain U-32)</name>
    <dbReference type="NCBI Taxonomy" id="749927"/>
    <lineage>
        <taxon>Bacteria</taxon>
        <taxon>Bacillati</taxon>
        <taxon>Actinomycetota</taxon>
        <taxon>Actinomycetes</taxon>
        <taxon>Pseudonocardiales</taxon>
        <taxon>Pseudonocardiaceae</taxon>
        <taxon>Amycolatopsis</taxon>
    </lineage>
</organism>
<gene>
    <name evidence="3" type="ordered locus">AMED_5000</name>
</gene>
<feature type="transmembrane region" description="Helical" evidence="1">
    <location>
        <begin position="228"/>
        <end position="250"/>
    </location>
</feature>
<dbReference type="AlphaFoldDB" id="A0A0H3D811"/>
<protein>
    <recommendedName>
        <fullName evidence="2">Putative metallopeptidase domain-containing protein</fullName>
    </recommendedName>
</protein>
<dbReference type="RefSeq" id="WP_013226828.1">
    <property type="nucleotide sequence ID" value="NC_014318.1"/>
</dbReference>
<sequence length="630" mass="69100">MSNARAEARRRERRQKAIADGWAAVRANTVLDHLARGASLGQESLTGTGSWAVVTDRGVITANRARDAEPGEWAWVFAHLLLHLGLGHLDDETLDDADAVTPHLEIDPAYAAACCVAVHRFAEAVHTGTPVVALPELPGTDELALVRAWRERGIPEPFKGLGTGGARPCLALAEPMSRWQLQYHGKPQPWTERFARGLIASATEAMERAADAHGQTRHRRAMGEWDRALAWFVSSFPLLGAVAAGFTLIVDTEVARAWDISLAAVDAEHGEIYVNPSAALTAEEWRFVLAHEMLHAALRHDRRALGRDPYLWNVACDYVINGWLVSMGVGELPHGVLHDQQLTGMSAESVYDTLTTDIRRARKLLTLGSREAGDVLGDWLTEPDAVQRRSSKRAEAKPLPWRAGDRAGGVDLDEFYRRALTQGLEYHHAQGRGLLPAGLEQEIRALDHPPLPWDAQLARWFDEHVRVELPVRSYARASRRQSASPDIPRPGRVRPERLDRRVTFGVVLDTSGSMNAELLGKALGAIASYALARDVPAARVVFCDAVAYDAGYLAVEDIAGRVKVRGRGGTVLQPGVDLLQRAPDFPADGPILIITDAACDHVRPRREHAYLVPRGARLPFVARGPVFRVA</sequence>
<dbReference type="KEGG" id="amd:AMED_5000"/>
<accession>A0A0H3D811</accession>
<evidence type="ECO:0000313" key="4">
    <source>
        <dbReference type="Proteomes" id="UP000000328"/>
    </source>
</evidence>
<dbReference type="PANTHER" id="PTHR38730">
    <property type="entry name" value="SLL7028 PROTEIN"/>
    <property type="match status" value="1"/>
</dbReference>
<dbReference type="PANTHER" id="PTHR38730:SF1">
    <property type="entry name" value="SLL7028 PROTEIN"/>
    <property type="match status" value="1"/>
</dbReference>
<feature type="domain" description="Putative metallopeptidase" evidence="2">
    <location>
        <begin position="256"/>
        <end position="483"/>
    </location>
</feature>
<reference evidence="3 4" key="1">
    <citation type="journal article" date="2010" name="Cell Res.">
        <title>Complete genome sequence of the rifamycin SV-producing Amycolatopsis mediterranei U32 revealed its genetic characteristics in phylogeny and metabolism.</title>
        <authorList>
            <person name="Zhao W."/>
            <person name="Zhong Y."/>
            <person name="Yuan H."/>
            <person name="Wang J."/>
            <person name="Zheng H."/>
            <person name="Wang Y."/>
            <person name="Cen X."/>
            <person name="Xu F."/>
            <person name="Bai J."/>
            <person name="Han X."/>
            <person name="Lu G."/>
            <person name="Zhu Y."/>
            <person name="Shao Z."/>
            <person name="Yan H."/>
            <person name="Li C."/>
            <person name="Peng N."/>
            <person name="Zhang Z."/>
            <person name="Zhang Y."/>
            <person name="Lin W."/>
            <person name="Fan Y."/>
            <person name="Qin Z."/>
            <person name="Hu Y."/>
            <person name="Zhu B."/>
            <person name="Wang S."/>
            <person name="Ding X."/>
            <person name="Zhao G.P."/>
        </authorList>
    </citation>
    <scope>NUCLEOTIDE SEQUENCE [LARGE SCALE GENOMIC DNA]</scope>
    <source>
        <strain evidence="4">U-32</strain>
    </source>
</reference>
<keyword evidence="1" id="KW-0472">Membrane</keyword>
<evidence type="ECO:0000256" key="1">
    <source>
        <dbReference type="SAM" id="Phobius"/>
    </source>
</evidence>
<dbReference type="HOGENOM" id="CLU_448267_0_0_11"/>
<dbReference type="Pfam" id="PF13203">
    <property type="entry name" value="DUF2201_N"/>
    <property type="match status" value="1"/>
</dbReference>
<evidence type="ECO:0000313" key="3">
    <source>
        <dbReference type="EMBL" id="ADJ46766.1"/>
    </source>
</evidence>
<dbReference type="Proteomes" id="UP000000328">
    <property type="component" value="Chromosome"/>
</dbReference>